<feature type="transmembrane region" description="Helical" evidence="1">
    <location>
        <begin position="7"/>
        <end position="26"/>
    </location>
</feature>
<feature type="transmembrane region" description="Helical" evidence="1">
    <location>
        <begin position="109"/>
        <end position="128"/>
    </location>
</feature>
<evidence type="ECO:0000313" key="2">
    <source>
        <dbReference type="EMBL" id="QNM15056.1"/>
    </source>
</evidence>
<dbReference type="KEGG" id="fho:H9Q81_09075"/>
<evidence type="ECO:0000256" key="1">
    <source>
        <dbReference type="SAM" id="Phobius"/>
    </source>
</evidence>
<dbReference type="Proteomes" id="UP000515913">
    <property type="component" value="Chromosome"/>
</dbReference>
<keyword evidence="1" id="KW-1133">Transmembrane helix</keyword>
<feature type="transmembrane region" description="Helical" evidence="1">
    <location>
        <begin position="65"/>
        <end position="83"/>
    </location>
</feature>
<evidence type="ECO:0000313" key="3">
    <source>
        <dbReference type="Proteomes" id="UP000515913"/>
    </source>
</evidence>
<sequence length="197" mass="22942">MDFFNSFLDKVPLIGVFVSFAAYFLGIKFPDWDFKMKLAHRNILTHSPLILIIFIRLYEESKNDMFRFFLIGFSLALALHFIFDMYPRGWGGGALIHIPFKKRACNVRFSKMILIFSAVVSAVIAVAYTHNITEFYYIGVIGLITILKDTVKEEKLFRPLFSFAFFIFVLGCIKYRELFLGLKAGSHYLYNQISMFF</sequence>
<keyword evidence="1" id="KW-0812">Transmembrane</keyword>
<feature type="transmembrane region" description="Helical" evidence="1">
    <location>
        <begin position="157"/>
        <end position="173"/>
    </location>
</feature>
<protein>
    <submittedName>
        <fullName evidence="2">Uncharacterized protein</fullName>
    </submittedName>
</protein>
<dbReference type="AlphaFoldDB" id="A0A7G9GW74"/>
<gene>
    <name evidence="2" type="ORF">H9Q81_09075</name>
</gene>
<dbReference type="RefSeq" id="WP_101474596.1">
    <property type="nucleotide sequence ID" value="NZ_CP060637.1"/>
</dbReference>
<dbReference type="EMBL" id="CP060637">
    <property type="protein sequence ID" value="QNM15056.1"/>
    <property type="molecule type" value="Genomic_DNA"/>
</dbReference>
<reference evidence="2 3" key="1">
    <citation type="submission" date="2020-08" db="EMBL/GenBank/DDBJ databases">
        <authorList>
            <person name="Liu C."/>
            <person name="Sun Q."/>
        </authorList>
    </citation>
    <scope>NUCLEOTIDE SEQUENCE [LARGE SCALE GENOMIC DNA]</scope>
    <source>
        <strain evidence="2 3">NSJ-57</strain>
    </source>
</reference>
<keyword evidence="1" id="KW-0472">Membrane</keyword>
<organism evidence="2 3">
    <name type="scientific">Fusobacterium hominis</name>
    <dbReference type="NCBI Taxonomy" id="2764326"/>
    <lineage>
        <taxon>Bacteria</taxon>
        <taxon>Fusobacteriati</taxon>
        <taxon>Fusobacteriota</taxon>
        <taxon>Fusobacteriia</taxon>
        <taxon>Fusobacteriales</taxon>
        <taxon>Fusobacteriaceae</taxon>
        <taxon>Fusobacterium</taxon>
    </lineage>
</organism>
<name>A0A7G9GW74_9FUSO</name>
<keyword evidence="3" id="KW-1185">Reference proteome</keyword>
<accession>A0A7G9GW74</accession>
<proteinExistence type="predicted"/>